<name>A0A5J9WLE1_9POAL</name>
<evidence type="ECO:0000259" key="1">
    <source>
        <dbReference type="Pfam" id="PF12937"/>
    </source>
</evidence>
<keyword evidence="3" id="KW-1185">Reference proteome</keyword>
<dbReference type="SUPFAM" id="SSF81383">
    <property type="entry name" value="F-box domain"/>
    <property type="match status" value="1"/>
</dbReference>
<feature type="non-terminal residue" evidence="2">
    <location>
        <position position="1"/>
    </location>
</feature>
<dbReference type="PANTHER" id="PTHR33207">
    <property type="entry name" value="F-BOX DOMAIN CONTAINING PROTEIN-RELATED"/>
    <property type="match status" value="1"/>
</dbReference>
<dbReference type="InterPro" id="IPR001810">
    <property type="entry name" value="F-box_dom"/>
</dbReference>
<proteinExistence type="predicted"/>
<dbReference type="Pfam" id="PF12937">
    <property type="entry name" value="F-box-like"/>
    <property type="match status" value="1"/>
</dbReference>
<dbReference type="OrthoDB" id="674561at2759"/>
<sequence length="279" mass="31691">MEPQRRRRKVKTEAVDAVPPWATRVDNVPDDLLELILLRLDSPIWPIRAASTCKRWRGVIADDGGAFLRCALSLHPPTIFGHYHHREQFPPPIEFIRTPSSPPVRINTSCFSLDFILPPDVNEITAKFEVIDCHGGLVLLQSFYLKYLVVYDPLTHQCQRVNGTLDELIRGRFFLIDGEDGTISVSNFRVFRTVFSRKYGEPWSCVFSTVTVDRDGWRSVPPSRDELEMEDLLSFAGRVDGSLYLGTACGSVMVLDNVSLELNKVHLPSRVNMLRPLKP</sequence>
<dbReference type="Gramene" id="TVU49068">
    <property type="protein sequence ID" value="TVU49068"/>
    <property type="gene ID" value="EJB05_00359"/>
</dbReference>
<reference evidence="2 3" key="1">
    <citation type="journal article" date="2019" name="Sci. Rep.">
        <title>A high-quality genome of Eragrostis curvula grass provides insights into Poaceae evolution and supports new strategies to enhance forage quality.</title>
        <authorList>
            <person name="Carballo J."/>
            <person name="Santos B.A.C.M."/>
            <person name="Zappacosta D."/>
            <person name="Garbus I."/>
            <person name="Selva J.P."/>
            <person name="Gallo C.A."/>
            <person name="Diaz A."/>
            <person name="Albertini E."/>
            <person name="Caccamo M."/>
            <person name="Echenique V."/>
        </authorList>
    </citation>
    <scope>NUCLEOTIDE SEQUENCE [LARGE SCALE GENOMIC DNA]</scope>
    <source>
        <strain evidence="3">cv. Victoria</strain>
        <tissue evidence="2">Leaf</tissue>
    </source>
</reference>
<dbReference type="Proteomes" id="UP000324897">
    <property type="component" value="Chromosome 6"/>
</dbReference>
<evidence type="ECO:0000313" key="3">
    <source>
        <dbReference type="Proteomes" id="UP000324897"/>
    </source>
</evidence>
<protein>
    <recommendedName>
        <fullName evidence="1">F-box domain-containing protein</fullName>
    </recommendedName>
</protein>
<comment type="caution">
    <text evidence="2">The sequence shown here is derived from an EMBL/GenBank/DDBJ whole genome shotgun (WGS) entry which is preliminary data.</text>
</comment>
<dbReference type="EMBL" id="RWGY01000002">
    <property type="protein sequence ID" value="TVU49068.1"/>
    <property type="molecule type" value="Genomic_DNA"/>
</dbReference>
<dbReference type="InterPro" id="IPR036047">
    <property type="entry name" value="F-box-like_dom_sf"/>
</dbReference>
<evidence type="ECO:0000313" key="2">
    <source>
        <dbReference type="EMBL" id="TVU49068.1"/>
    </source>
</evidence>
<feature type="domain" description="F-box" evidence="1">
    <location>
        <begin position="26"/>
        <end position="63"/>
    </location>
</feature>
<dbReference type="AlphaFoldDB" id="A0A5J9WLE1"/>
<accession>A0A5J9WLE1</accession>
<organism evidence="2 3">
    <name type="scientific">Eragrostis curvula</name>
    <name type="common">weeping love grass</name>
    <dbReference type="NCBI Taxonomy" id="38414"/>
    <lineage>
        <taxon>Eukaryota</taxon>
        <taxon>Viridiplantae</taxon>
        <taxon>Streptophyta</taxon>
        <taxon>Embryophyta</taxon>
        <taxon>Tracheophyta</taxon>
        <taxon>Spermatophyta</taxon>
        <taxon>Magnoliopsida</taxon>
        <taxon>Liliopsida</taxon>
        <taxon>Poales</taxon>
        <taxon>Poaceae</taxon>
        <taxon>PACMAD clade</taxon>
        <taxon>Chloridoideae</taxon>
        <taxon>Eragrostideae</taxon>
        <taxon>Eragrostidinae</taxon>
        <taxon>Eragrostis</taxon>
    </lineage>
</organism>
<dbReference type="Gene3D" id="1.20.1280.50">
    <property type="match status" value="1"/>
</dbReference>
<gene>
    <name evidence="2" type="ORF">EJB05_00359</name>
</gene>